<sequence length="510" mass="56065">MDGLPWHLQRSYLKSEWHRNTFSPVLPNVRQPPEGRTHQGEEKVKELRPRSAGTRRDQALDPSVRQVCRLLPLPRIQDISGSSIADQGVFQEVALDNDAKLLEVLSKEDVNDIVADSIQRIWLSDLPWLSTRSLVPMAGNLRELQELSLRGTRADEKSLAEILAGCGKLERLDVSCCALTEISCVVQLKALRELRAAHCPAVTEEFVGSLCRLRRLEAVDLSYSTGVSDQALVQMAAGCMRLTRLALVRCPRLGDAGLLAITQANPGLVHLQLALNPDQFSDDMTSQAMVNLKRLRVLDLTNCPQLSRQLPFAIAKQCEYLEDLSLASCPMLRDDHVRRILICCKRLQRLDLSGCKILSVTPFLEVVSHAHSLRRLNLSHIPAITDQAVAAIYRASMAGDSGFDAAAMAANLRAAAAAEDEEEEEEGSEVGSEESAGEEAKSSPDVGTTVAAAVPELQTGVGLLETKLVIDRFAQHRAGPHDFKDVIHVWRQKGAKKGRKKKKGAKKGKK</sequence>
<dbReference type="Pfam" id="PF25372">
    <property type="entry name" value="DUF7885"/>
    <property type="match status" value="1"/>
</dbReference>
<dbReference type="OrthoDB" id="550575at2759"/>
<keyword evidence="4" id="KW-1185">Reference proteome</keyword>
<dbReference type="GO" id="GO:0019005">
    <property type="term" value="C:SCF ubiquitin ligase complex"/>
    <property type="evidence" value="ECO:0007669"/>
    <property type="project" value="TreeGrafter"/>
</dbReference>
<feature type="compositionally biased region" description="Basic and acidic residues" evidence="1">
    <location>
        <begin position="33"/>
        <end position="59"/>
    </location>
</feature>
<dbReference type="AlphaFoldDB" id="A0A812REF7"/>
<dbReference type="InterPro" id="IPR032675">
    <property type="entry name" value="LRR_dom_sf"/>
</dbReference>
<organism evidence="3 4">
    <name type="scientific">Symbiodinium necroappetens</name>
    <dbReference type="NCBI Taxonomy" id="1628268"/>
    <lineage>
        <taxon>Eukaryota</taxon>
        <taxon>Sar</taxon>
        <taxon>Alveolata</taxon>
        <taxon>Dinophyceae</taxon>
        <taxon>Suessiales</taxon>
        <taxon>Symbiodiniaceae</taxon>
        <taxon>Symbiodinium</taxon>
    </lineage>
</organism>
<feature type="domain" description="F-box/LRR-repeat protein 15-like leucin rich repeat" evidence="2">
    <location>
        <begin position="141"/>
        <end position="364"/>
    </location>
</feature>
<dbReference type="SUPFAM" id="SSF52047">
    <property type="entry name" value="RNI-like"/>
    <property type="match status" value="1"/>
</dbReference>
<dbReference type="InterPro" id="IPR006553">
    <property type="entry name" value="Leu-rich_rpt_Cys-con_subtyp"/>
</dbReference>
<name>A0A812REF7_9DINO</name>
<dbReference type="GO" id="GO:0031146">
    <property type="term" value="P:SCF-dependent proteasomal ubiquitin-dependent protein catabolic process"/>
    <property type="evidence" value="ECO:0007669"/>
    <property type="project" value="TreeGrafter"/>
</dbReference>
<feature type="compositionally biased region" description="Acidic residues" evidence="1">
    <location>
        <begin position="418"/>
        <end position="437"/>
    </location>
</feature>
<evidence type="ECO:0000259" key="2">
    <source>
        <dbReference type="Pfam" id="PF25372"/>
    </source>
</evidence>
<evidence type="ECO:0000256" key="1">
    <source>
        <dbReference type="SAM" id="MobiDB-lite"/>
    </source>
</evidence>
<evidence type="ECO:0000313" key="4">
    <source>
        <dbReference type="Proteomes" id="UP000601435"/>
    </source>
</evidence>
<dbReference type="EMBL" id="CAJNJA010019032">
    <property type="protein sequence ID" value="CAE7437155.1"/>
    <property type="molecule type" value="Genomic_DNA"/>
</dbReference>
<reference evidence="3" key="1">
    <citation type="submission" date="2021-02" db="EMBL/GenBank/DDBJ databases">
        <authorList>
            <person name="Dougan E. K."/>
            <person name="Rhodes N."/>
            <person name="Thang M."/>
            <person name="Chan C."/>
        </authorList>
    </citation>
    <scope>NUCLEOTIDE SEQUENCE</scope>
</reference>
<accession>A0A812REF7</accession>
<evidence type="ECO:0000313" key="3">
    <source>
        <dbReference type="EMBL" id="CAE7437155.1"/>
    </source>
</evidence>
<feature type="compositionally biased region" description="Basic residues" evidence="1">
    <location>
        <begin position="490"/>
        <end position="510"/>
    </location>
</feature>
<dbReference type="InterPro" id="IPR057207">
    <property type="entry name" value="FBXL15_LRR"/>
</dbReference>
<dbReference type="SMART" id="SM00367">
    <property type="entry name" value="LRR_CC"/>
    <property type="match status" value="7"/>
</dbReference>
<feature type="region of interest" description="Disordered" evidence="1">
    <location>
        <begin position="481"/>
        <end position="510"/>
    </location>
</feature>
<dbReference type="Gene3D" id="3.80.10.10">
    <property type="entry name" value="Ribonuclease Inhibitor"/>
    <property type="match status" value="2"/>
</dbReference>
<feature type="region of interest" description="Disordered" evidence="1">
    <location>
        <begin position="414"/>
        <end position="446"/>
    </location>
</feature>
<comment type="caution">
    <text evidence="3">The sequence shown here is derived from an EMBL/GenBank/DDBJ whole genome shotgun (WGS) entry which is preliminary data.</text>
</comment>
<proteinExistence type="predicted"/>
<feature type="region of interest" description="Disordered" evidence="1">
    <location>
        <begin position="24"/>
        <end position="59"/>
    </location>
</feature>
<dbReference type="PANTHER" id="PTHR13318">
    <property type="entry name" value="PARTNER OF PAIRED, ISOFORM B-RELATED"/>
    <property type="match status" value="1"/>
</dbReference>
<dbReference type="Proteomes" id="UP000601435">
    <property type="component" value="Unassembled WGS sequence"/>
</dbReference>
<protein>
    <submittedName>
        <fullName evidence="3">Fbxl7 protein</fullName>
    </submittedName>
</protein>
<gene>
    <name evidence="3" type="primary">fbxl7</name>
    <name evidence="3" type="ORF">SNEC2469_LOCUS12018</name>
</gene>